<evidence type="ECO:0000313" key="1">
    <source>
        <dbReference type="Proteomes" id="UP000095286"/>
    </source>
</evidence>
<dbReference type="Proteomes" id="UP000095286">
    <property type="component" value="Unplaced"/>
</dbReference>
<evidence type="ECO:0000313" key="2">
    <source>
        <dbReference type="WBParaSite" id="RSKR_0000141600.1"/>
    </source>
</evidence>
<name>A0AC35TKG7_9BILA</name>
<reference evidence="2" key="1">
    <citation type="submission" date="2016-11" db="UniProtKB">
        <authorList>
            <consortium name="WormBaseParasite"/>
        </authorList>
    </citation>
    <scope>IDENTIFICATION</scope>
    <source>
        <strain evidence="2">KR3021</strain>
    </source>
</reference>
<organism evidence="1 2">
    <name type="scientific">Rhabditophanes sp. KR3021</name>
    <dbReference type="NCBI Taxonomy" id="114890"/>
    <lineage>
        <taxon>Eukaryota</taxon>
        <taxon>Metazoa</taxon>
        <taxon>Ecdysozoa</taxon>
        <taxon>Nematoda</taxon>
        <taxon>Chromadorea</taxon>
        <taxon>Rhabditida</taxon>
        <taxon>Tylenchina</taxon>
        <taxon>Panagrolaimomorpha</taxon>
        <taxon>Strongyloidoidea</taxon>
        <taxon>Alloionematidae</taxon>
        <taxon>Rhabditophanes</taxon>
    </lineage>
</organism>
<proteinExistence type="predicted"/>
<dbReference type="WBParaSite" id="RSKR_0000141600.1">
    <property type="protein sequence ID" value="RSKR_0000141600.1"/>
    <property type="gene ID" value="RSKR_0000141600"/>
</dbReference>
<protein>
    <submittedName>
        <fullName evidence="2">Copine domain-containing protein</fullName>
    </submittedName>
</protein>
<sequence length="76" mass="8810">MAIPQIVISEAKEFEDCEAEKSRLPIYDDIVFMYGFGQSSPHLLQVPTRSYKVGKNIEKADFQRCLNIVTELRVFR</sequence>
<accession>A0AC35TKG7</accession>